<dbReference type="AlphaFoldDB" id="A0A4S8QFN8"/>
<comment type="caution">
    <text evidence="6">The sequence shown here is derived from an EMBL/GenBank/DDBJ whole genome shotgun (WGS) entry which is preliminary data.</text>
</comment>
<feature type="transmembrane region" description="Helical" evidence="5">
    <location>
        <begin position="70"/>
        <end position="90"/>
    </location>
</feature>
<dbReference type="OrthoDB" id="4337053at2"/>
<evidence type="ECO:0000256" key="2">
    <source>
        <dbReference type="ARBA" id="ARBA00022692"/>
    </source>
</evidence>
<evidence type="ECO:0000313" key="6">
    <source>
        <dbReference type="EMBL" id="THV42491.1"/>
    </source>
</evidence>
<sequence>MFTAYLIVTLVTIAANAAEAVANFAKIPFVRNNVTAIDGSVSWLPWLGIAKGAAAAGLTLGLLGWEPLGLAAAIGLVVFFICAMVAHIRAKVFYNIYGPILFLGLSIATLALMLAQ</sequence>
<evidence type="ECO:0000256" key="4">
    <source>
        <dbReference type="ARBA" id="ARBA00023136"/>
    </source>
</evidence>
<proteinExistence type="predicted"/>
<reference evidence="6 7" key="2">
    <citation type="submission" date="2019-05" db="EMBL/GenBank/DDBJ databases">
        <title>Glycomyces buryatensis sp. nov.</title>
        <authorList>
            <person name="Nikitina E."/>
        </authorList>
    </citation>
    <scope>NUCLEOTIDE SEQUENCE [LARGE SCALE GENOMIC DNA]</scope>
    <source>
        <strain evidence="6 7">18</strain>
    </source>
</reference>
<dbReference type="GO" id="GO:0016020">
    <property type="term" value="C:membrane"/>
    <property type="evidence" value="ECO:0007669"/>
    <property type="project" value="UniProtKB-SubCell"/>
</dbReference>
<organism evidence="6 7">
    <name type="scientific">Glycomyces buryatensis</name>
    <dbReference type="NCBI Taxonomy" id="2570927"/>
    <lineage>
        <taxon>Bacteria</taxon>
        <taxon>Bacillati</taxon>
        <taxon>Actinomycetota</taxon>
        <taxon>Actinomycetes</taxon>
        <taxon>Glycomycetales</taxon>
        <taxon>Glycomycetaceae</taxon>
        <taxon>Glycomyces</taxon>
    </lineage>
</organism>
<feature type="transmembrane region" description="Helical" evidence="5">
    <location>
        <begin position="96"/>
        <end position="115"/>
    </location>
</feature>
<dbReference type="EMBL" id="STGY01000022">
    <property type="protein sequence ID" value="THV42491.1"/>
    <property type="molecule type" value="Genomic_DNA"/>
</dbReference>
<evidence type="ECO:0000256" key="3">
    <source>
        <dbReference type="ARBA" id="ARBA00022989"/>
    </source>
</evidence>
<evidence type="ECO:0000256" key="1">
    <source>
        <dbReference type="ARBA" id="ARBA00004141"/>
    </source>
</evidence>
<feature type="transmembrane region" description="Helical" evidence="5">
    <location>
        <begin position="44"/>
        <end position="63"/>
    </location>
</feature>
<dbReference type="Proteomes" id="UP000308760">
    <property type="component" value="Unassembled WGS sequence"/>
</dbReference>
<evidence type="ECO:0000256" key="5">
    <source>
        <dbReference type="SAM" id="Phobius"/>
    </source>
</evidence>
<keyword evidence="3 5" id="KW-1133">Transmembrane helix</keyword>
<keyword evidence="2 5" id="KW-0812">Transmembrane</keyword>
<dbReference type="RefSeq" id="WP_136533614.1">
    <property type="nucleotide sequence ID" value="NZ_STGY01000022.1"/>
</dbReference>
<accession>A0A4S8QFN8</accession>
<comment type="subcellular location">
    <subcellularLocation>
        <location evidence="1">Membrane</location>
        <topology evidence="1">Multi-pass membrane protein</topology>
    </subcellularLocation>
</comment>
<keyword evidence="7" id="KW-1185">Reference proteome</keyword>
<reference evidence="7" key="1">
    <citation type="submission" date="2019-04" db="EMBL/GenBank/DDBJ databases">
        <title>Nocardioides xinjiangensis sp. nov.</title>
        <authorList>
            <person name="Liu S."/>
        </authorList>
    </citation>
    <scope>NUCLEOTIDE SEQUENCE [LARGE SCALE GENOMIC DNA]</scope>
    <source>
        <strain evidence="7">18</strain>
    </source>
</reference>
<gene>
    <name evidence="6" type="ORF">FAB82_05860</name>
</gene>
<protein>
    <submittedName>
        <fullName evidence="6">DoxX family protein</fullName>
    </submittedName>
</protein>
<name>A0A4S8QFN8_9ACTN</name>
<evidence type="ECO:0000313" key="7">
    <source>
        <dbReference type="Proteomes" id="UP000308760"/>
    </source>
</evidence>
<dbReference type="Pfam" id="PF13564">
    <property type="entry name" value="DoxX_2"/>
    <property type="match status" value="1"/>
</dbReference>
<keyword evidence="4 5" id="KW-0472">Membrane</keyword>
<dbReference type="InterPro" id="IPR032808">
    <property type="entry name" value="DoxX"/>
</dbReference>